<reference evidence="2 3" key="1">
    <citation type="submission" date="2018-05" db="EMBL/GenBank/DDBJ databases">
        <title>A metagenomic window into the 2 km-deep terrestrial subsurface aquifer revealed taxonomically and functionally diverse microbial community comprising novel uncultured bacterial lineages.</title>
        <authorList>
            <person name="Kadnikov V.V."/>
            <person name="Mardanov A.V."/>
            <person name="Beletsky A.V."/>
            <person name="Banks D."/>
            <person name="Pimenov N.V."/>
            <person name="Frank Y.A."/>
            <person name="Karnachuk O.V."/>
            <person name="Ravin N.V."/>
        </authorList>
    </citation>
    <scope>NUCLEOTIDE SEQUENCE [LARGE SCALE GENOMIC DNA]</scope>
    <source>
        <strain evidence="2">BY5</strain>
    </source>
</reference>
<evidence type="ECO:0000313" key="3">
    <source>
        <dbReference type="Proteomes" id="UP000252355"/>
    </source>
</evidence>
<feature type="compositionally biased region" description="Pro residues" evidence="1">
    <location>
        <begin position="334"/>
        <end position="351"/>
    </location>
</feature>
<proteinExistence type="predicted"/>
<protein>
    <submittedName>
        <fullName evidence="2">Uncharacterized protein</fullName>
    </submittedName>
</protein>
<accession>A0A367ZQ42</accession>
<comment type="caution">
    <text evidence="2">The sequence shown here is derived from an EMBL/GenBank/DDBJ whole genome shotgun (WGS) entry which is preliminary data.</text>
</comment>
<evidence type="ECO:0000256" key="1">
    <source>
        <dbReference type="SAM" id="MobiDB-lite"/>
    </source>
</evidence>
<gene>
    <name evidence="2" type="ORF">OZSIB_4013</name>
</gene>
<dbReference type="Proteomes" id="UP000252355">
    <property type="component" value="Unassembled WGS sequence"/>
</dbReference>
<organism evidence="2 3">
    <name type="scientific">Candidatus Ozemobacter sibiricus</name>
    <dbReference type="NCBI Taxonomy" id="2268124"/>
    <lineage>
        <taxon>Bacteria</taxon>
        <taxon>Candidatus Ozemobacteria</taxon>
        <taxon>Candidatus Ozemobacterales</taxon>
        <taxon>Candidatus Ozemobacteraceae</taxon>
        <taxon>Candidatus Ozemobacter</taxon>
    </lineage>
</organism>
<evidence type="ECO:0000313" key="2">
    <source>
        <dbReference type="EMBL" id="RCK79859.1"/>
    </source>
</evidence>
<name>A0A367ZQ42_9BACT</name>
<feature type="region of interest" description="Disordered" evidence="1">
    <location>
        <begin position="323"/>
        <end position="351"/>
    </location>
</feature>
<dbReference type="AlphaFoldDB" id="A0A367ZQ42"/>
<dbReference type="EMBL" id="QOQW01000010">
    <property type="protein sequence ID" value="RCK79859.1"/>
    <property type="molecule type" value="Genomic_DNA"/>
</dbReference>
<sequence length="351" mass="39450">MRKPELELRVLDILERVAKGHPIEDDTVELKAEWPQHHLKAARRIAAHANAARGEPILWLIGVDEKQGVVGADSEELSRWYYQVRGWFDEQMAPDLVSLAVPYQGVTVVALLFETERAPFVIRTSALGPITHEVPWREANSTRSARRSDLLKLLVPIQKTPKIDILDGELILYKMPGRDTQPDQYQWQLLVKLYIITCSTETVVIPFHTCKVAFRTEHAPDEAYFEKIAITPPTTFHARELKEKVRSLTVSSTDSEVLIDTAGLVHLHGEISTAEPPRVHREIRIKAMLTPHHSERPAVVQADFVPVPRQEADSPRLVARWQWKPLGAGSPTPTAAPAPPTAPTPTPEEDL</sequence>